<feature type="binding site" evidence="9">
    <location>
        <position position="189"/>
    </location>
    <ligand>
        <name>Zn(2+)</name>
        <dbReference type="ChEBI" id="CHEBI:29105"/>
        <note>catalytic</note>
    </ligand>
</feature>
<keyword evidence="3 9" id="KW-0479">Metal-binding</keyword>
<comment type="caution">
    <text evidence="11">The sequence shown here is derived from an EMBL/GenBank/DDBJ whole genome shotgun (WGS) entry which is preliminary data.</text>
</comment>
<keyword evidence="7 9" id="KW-0482">Metalloprotease</keyword>
<feature type="binding site" evidence="9">
    <location>
        <position position="115"/>
    </location>
    <ligand>
        <name>Zn(2+)</name>
        <dbReference type="ChEBI" id="CHEBI:29105"/>
        <note>catalytic</note>
    </ligand>
</feature>
<evidence type="ECO:0000256" key="6">
    <source>
        <dbReference type="ARBA" id="ARBA00022997"/>
    </source>
</evidence>
<gene>
    <name evidence="9" type="primary">ddpX</name>
    <name evidence="11" type="ORF">QU481_11650</name>
</gene>
<evidence type="ECO:0000256" key="3">
    <source>
        <dbReference type="ARBA" id="ARBA00022723"/>
    </source>
</evidence>
<dbReference type="InterPro" id="IPR000755">
    <property type="entry name" value="A_A_dipeptidase"/>
</dbReference>
<evidence type="ECO:0000256" key="5">
    <source>
        <dbReference type="ARBA" id="ARBA00022833"/>
    </source>
</evidence>
<evidence type="ECO:0000256" key="4">
    <source>
        <dbReference type="ARBA" id="ARBA00022801"/>
    </source>
</evidence>
<comment type="function">
    <text evidence="9 10">Catalyzes hydrolysis of the D-alanyl-D-alanine dipeptide.</text>
</comment>
<feature type="site" description="Transition state stabilizer" evidence="9">
    <location>
        <position position="85"/>
    </location>
</feature>
<evidence type="ECO:0000313" key="12">
    <source>
        <dbReference type="Proteomes" id="UP001168540"/>
    </source>
</evidence>
<dbReference type="RefSeq" id="WP_289830177.1">
    <property type="nucleotide sequence ID" value="NZ_JAUEDK010000019.1"/>
</dbReference>
<evidence type="ECO:0000256" key="9">
    <source>
        <dbReference type="HAMAP-Rule" id="MF_01924"/>
    </source>
</evidence>
<evidence type="ECO:0000313" key="11">
    <source>
        <dbReference type="EMBL" id="MDN0075547.1"/>
    </source>
</evidence>
<dbReference type="Gene3D" id="3.30.1380.10">
    <property type="match status" value="1"/>
</dbReference>
<reference evidence="11" key="1">
    <citation type="submission" date="2023-06" db="EMBL/GenBank/DDBJ databases">
        <authorList>
            <person name="Zhang S."/>
        </authorList>
    </citation>
    <scope>NUCLEOTIDE SEQUENCE</scope>
    <source>
        <strain evidence="11">SG2303</strain>
    </source>
</reference>
<keyword evidence="12" id="KW-1185">Reference proteome</keyword>
<protein>
    <recommendedName>
        <fullName evidence="9 10">D-alanyl-D-alanine dipeptidase</fullName>
        <shortName evidence="9 10">D-Ala-D-Ala dipeptidase</shortName>
        <ecNumber evidence="9 10">3.4.13.22</ecNumber>
    </recommendedName>
</protein>
<dbReference type="EMBL" id="JAUEDK010000019">
    <property type="protein sequence ID" value="MDN0075547.1"/>
    <property type="molecule type" value="Genomic_DNA"/>
</dbReference>
<evidence type="ECO:0000256" key="7">
    <source>
        <dbReference type="ARBA" id="ARBA00023049"/>
    </source>
</evidence>
<keyword evidence="6 9" id="KW-0224">Dipeptidase</keyword>
<evidence type="ECO:0000256" key="8">
    <source>
        <dbReference type="ARBA" id="ARBA00023316"/>
    </source>
</evidence>
<name>A0ABT7XP35_9NEIS</name>
<accession>A0ABT7XP35</accession>
<dbReference type="InterPro" id="IPR009045">
    <property type="entry name" value="Zn_M74/Hedgehog-like"/>
</dbReference>
<proteinExistence type="inferred from homology"/>
<sequence>MKPAHIIIPLEALAGHDEYVTIRDIPHVRIDLRYASNNNFIGRDLYGHFDGGFLHRRAATQLAEAARRLQRYKPGWHLLVLDALRPGRVQRQLWAAVEGTPKEIYVANPDRGSIHSFGMAIDLTLEDENGVEQDMGTPFDDFTLLSHPAREKEMLANGKLNAQQHANRLLLRRCMTEAGFATIPTEWWHFDAADKVMIRATFRLVE</sequence>
<dbReference type="Pfam" id="PF01427">
    <property type="entry name" value="Peptidase_M15"/>
    <property type="match status" value="1"/>
</dbReference>
<comment type="similarity">
    <text evidence="9 10">Belongs to the peptidase M15D family.</text>
</comment>
<comment type="catalytic activity">
    <reaction evidence="1 9 10">
        <text>D-alanyl-D-alanine + H2O = 2 D-alanine</text>
        <dbReference type="Rhea" id="RHEA:20661"/>
        <dbReference type="ChEBI" id="CHEBI:15377"/>
        <dbReference type="ChEBI" id="CHEBI:57416"/>
        <dbReference type="ChEBI" id="CHEBI:57822"/>
        <dbReference type="EC" id="3.4.13.22"/>
    </reaction>
</comment>
<evidence type="ECO:0000256" key="2">
    <source>
        <dbReference type="ARBA" id="ARBA00022670"/>
    </source>
</evidence>
<dbReference type="PANTHER" id="PTHR43126">
    <property type="entry name" value="D-ALANYL-D-ALANINE DIPEPTIDASE"/>
    <property type="match status" value="1"/>
</dbReference>
<dbReference type="HAMAP" id="MF_01924">
    <property type="entry name" value="A_A_dipeptidase"/>
    <property type="match status" value="1"/>
</dbReference>
<keyword evidence="8 10" id="KW-0961">Cell wall biogenesis/degradation</keyword>
<dbReference type="SUPFAM" id="SSF55166">
    <property type="entry name" value="Hedgehog/DD-peptidase"/>
    <property type="match status" value="1"/>
</dbReference>
<feature type="active site" description="Proton donor/acceptor" evidence="9">
    <location>
        <position position="186"/>
    </location>
</feature>
<dbReference type="CDD" id="cd14840">
    <property type="entry name" value="D-Ala-D-Ala_dipeptidase_Aad"/>
    <property type="match status" value="1"/>
</dbReference>
<comment type="cofactor">
    <cofactor evidence="9">
        <name>Zn(2+)</name>
        <dbReference type="ChEBI" id="CHEBI:29105"/>
    </cofactor>
    <text evidence="9">Binds 1 zinc ion per subunit.</text>
</comment>
<evidence type="ECO:0000256" key="10">
    <source>
        <dbReference type="PIRNR" id="PIRNR026671"/>
    </source>
</evidence>
<organism evidence="11 12">
    <name type="scientific">Crenobacter oryzisoli</name>
    <dbReference type="NCBI Taxonomy" id="3056844"/>
    <lineage>
        <taxon>Bacteria</taxon>
        <taxon>Pseudomonadati</taxon>
        <taxon>Pseudomonadota</taxon>
        <taxon>Betaproteobacteria</taxon>
        <taxon>Neisseriales</taxon>
        <taxon>Neisseriaceae</taxon>
        <taxon>Crenobacter</taxon>
    </lineage>
</organism>
<keyword evidence="5 9" id="KW-0862">Zinc</keyword>
<evidence type="ECO:0000256" key="1">
    <source>
        <dbReference type="ARBA" id="ARBA00001362"/>
    </source>
</evidence>
<dbReference type="PIRSF" id="PIRSF026671">
    <property type="entry name" value="AA_dipeptidase"/>
    <property type="match status" value="1"/>
</dbReference>
<dbReference type="EC" id="3.4.13.22" evidence="9 10"/>
<keyword evidence="4 9" id="KW-0378">Hydrolase</keyword>
<dbReference type="Proteomes" id="UP001168540">
    <property type="component" value="Unassembled WGS sequence"/>
</dbReference>
<keyword evidence="2 9" id="KW-0645">Protease</keyword>
<feature type="binding site" evidence="9">
    <location>
        <position position="122"/>
    </location>
    <ligand>
        <name>Zn(2+)</name>
        <dbReference type="ChEBI" id="CHEBI:29105"/>
        <note>catalytic</note>
    </ligand>
</feature>